<name>A0A1I3LJW2_9SPIR</name>
<protein>
    <submittedName>
        <fullName evidence="2">Uncharacterized protein</fullName>
    </submittedName>
</protein>
<dbReference type="RefSeq" id="WP_074932209.1">
    <property type="nucleotide sequence ID" value="NZ_FORI01000007.1"/>
</dbReference>
<gene>
    <name evidence="2" type="ORF">SAMN04487775_10734</name>
</gene>
<accession>A0A1I3LJW2</accession>
<dbReference type="EMBL" id="FORI01000007">
    <property type="protein sequence ID" value="SFI85079.1"/>
    <property type="molecule type" value="Genomic_DNA"/>
</dbReference>
<evidence type="ECO:0000313" key="2">
    <source>
        <dbReference type="EMBL" id="SFI85079.1"/>
    </source>
</evidence>
<dbReference type="AlphaFoldDB" id="A0A1I3LJW2"/>
<proteinExistence type="predicted"/>
<organism evidence="2 3">
    <name type="scientific">Treponema bryantii</name>
    <dbReference type="NCBI Taxonomy" id="163"/>
    <lineage>
        <taxon>Bacteria</taxon>
        <taxon>Pseudomonadati</taxon>
        <taxon>Spirochaetota</taxon>
        <taxon>Spirochaetia</taxon>
        <taxon>Spirochaetales</taxon>
        <taxon>Treponemataceae</taxon>
        <taxon>Treponema</taxon>
    </lineage>
</organism>
<dbReference type="Proteomes" id="UP000182737">
    <property type="component" value="Unassembled WGS sequence"/>
</dbReference>
<evidence type="ECO:0000256" key="1">
    <source>
        <dbReference type="SAM" id="MobiDB-lite"/>
    </source>
</evidence>
<feature type="region of interest" description="Disordered" evidence="1">
    <location>
        <begin position="1"/>
        <end position="23"/>
    </location>
</feature>
<evidence type="ECO:0000313" key="3">
    <source>
        <dbReference type="Proteomes" id="UP000182737"/>
    </source>
</evidence>
<keyword evidence="3" id="KW-1185">Reference proteome</keyword>
<reference evidence="3" key="1">
    <citation type="submission" date="2016-10" db="EMBL/GenBank/DDBJ databases">
        <authorList>
            <person name="Varghese N."/>
            <person name="Submissions S."/>
        </authorList>
    </citation>
    <scope>NUCLEOTIDE SEQUENCE [LARGE SCALE GENOMIC DNA]</scope>
    <source>
        <strain evidence="3">XBD1002</strain>
    </source>
</reference>
<sequence length="375" mass="42641">MDEKETNLPATTKKKTLKNNEDDRKWFSFPNSPASNTVISVVSHVGDLETFGKRLEHNSHSTQIDFFDPPEGSKNLSQRVKYSTDNTETTIHLDNIDLFTKANKPLKKILTYTLVQLSKENVTENPENDISIKFPLEDFVTLGCYKTIRTARQAFNQAQHPLTSIKIEGVVKDKKDQKQITDSGIEVLFPGAHIKNGIVEIYLNKRINWQLFALQYFSILPKEYFSLSDNAADTLLNIVMLARKRLNDIGKNGSFNMSFKTLQQILDLPDETITKNPGRDIKEPILNAIAEISKMLNGDIVVEPIYNANGNIIEFLEDGYAKVSLYNEYLEHFGELAKTKRIKIEGAMKKREEIADRAKVKALANKLEKESKSKK</sequence>